<feature type="domain" description="HTH cro/C1-type" evidence="1">
    <location>
        <begin position="7"/>
        <end position="59"/>
    </location>
</feature>
<dbReference type="RefSeq" id="WP_058208221.1">
    <property type="nucleotide sequence ID" value="NZ_JACCJA010000002.1"/>
</dbReference>
<dbReference type="SUPFAM" id="SSF47413">
    <property type="entry name" value="lambda repressor-like DNA-binding domains"/>
    <property type="match status" value="1"/>
</dbReference>
<sequence length="154" mass="17888">MSFYQRLQNLAKDKGISFREIEENLDYPKNTLYSYKTKDPSGKRLVELSRYFGVSTDYLLGEDSVQRVIKTETHLSGKESKAIHANVLFENLAQANSVVLYAMLNEKNKEKVTNYISDLTLTEDIERLADYKIDEQDMKFADIGTISFFKYEEK</sequence>
<proteinExistence type="predicted"/>
<gene>
    <name evidence="2" type="ORF">EO246_00770</name>
</gene>
<name>A0A3S4MEU3_9LACT</name>
<comment type="caution">
    <text evidence="2">The sequence shown here is derived from an EMBL/GenBank/DDBJ whole genome shotgun (WGS) entry which is preliminary data.</text>
</comment>
<evidence type="ECO:0000313" key="3">
    <source>
        <dbReference type="Proteomes" id="UP000285859"/>
    </source>
</evidence>
<dbReference type="PROSITE" id="PS50943">
    <property type="entry name" value="HTH_CROC1"/>
    <property type="match status" value="1"/>
</dbReference>
<accession>A0A3S4MEU3</accession>
<dbReference type="InterPro" id="IPR010982">
    <property type="entry name" value="Lambda_DNA-bd_dom_sf"/>
</dbReference>
<dbReference type="EMBL" id="SAXH01000001">
    <property type="protein sequence ID" value="RWR49680.1"/>
    <property type="molecule type" value="Genomic_DNA"/>
</dbReference>
<organism evidence="2 3">
    <name type="scientific">Lactococcus lactis</name>
    <dbReference type="NCBI Taxonomy" id="1358"/>
    <lineage>
        <taxon>Bacteria</taxon>
        <taxon>Bacillati</taxon>
        <taxon>Bacillota</taxon>
        <taxon>Bacilli</taxon>
        <taxon>Lactobacillales</taxon>
        <taxon>Streptococcaceae</taxon>
        <taxon>Lactococcus</taxon>
    </lineage>
</organism>
<protein>
    <submittedName>
        <fullName evidence="2">XRE family transcriptional regulator</fullName>
    </submittedName>
</protein>
<dbReference type="AlphaFoldDB" id="A0A3S4MEU3"/>
<evidence type="ECO:0000313" key="2">
    <source>
        <dbReference type="EMBL" id="RWR49680.1"/>
    </source>
</evidence>
<dbReference type="CDD" id="cd00093">
    <property type="entry name" value="HTH_XRE"/>
    <property type="match status" value="1"/>
</dbReference>
<dbReference type="InterPro" id="IPR001387">
    <property type="entry name" value="Cro/C1-type_HTH"/>
</dbReference>
<dbReference type="GO" id="GO:0003677">
    <property type="term" value="F:DNA binding"/>
    <property type="evidence" value="ECO:0007669"/>
    <property type="project" value="InterPro"/>
</dbReference>
<reference evidence="2 3" key="1">
    <citation type="submission" date="2019-01" db="EMBL/GenBank/DDBJ databases">
        <title>Whole genome sequence of Lactococcus lactis isolated from cow milk.</title>
        <authorList>
            <person name="Sundararaman A."/>
            <person name="Tamang J.-P."/>
            <person name="Halami P."/>
        </authorList>
    </citation>
    <scope>NUCLEOTIDE SEQUENCE [LARGE SCALE GENOMIC DNA]</scope>
    <source>
        <strain evidence="2 3">C2D</strain>
    </source>
</reference>
<dbReference type="Gene3D" id="1.10.260.40">
    <property type="entry name" value="lambda repressor-like DNA-binding domains"/>
    <property type="match status" value="1"/>
</dbReference>
<dbReference type="SMART" id="SM00530">
    <property type="entry name" value="HTH_XRE"/>
    <property type="match status" value="1"/>
</dbReference>
<evidence type="ECO:0000259" key="1">
    <source>
        <dbReference type="PROSITE" id="PS50943"/>
    </source>
</evidence>
<dbReference type="Proteomes" id="UP000285859">
    <property type="component" value="Unassembled WGS sequence"/>
</dbReference>